<accession>A0A9X0BN02</accession>
<evidence type="ECO:0000313" key="2">
    <source>
        <dbReference type="EMBL" id="KAJ5475165.1"/>
    </source>
</evidence>
<evidence type="ECO:0000259" key="1">
    <source>
        <dbReference type="Pfam" id="PF00561"/>
    </source>
</evidence>
<dbReference type="PRINTS" id="PR00412">
    <property type="entry name" value="EPOXHYDRLASE"/>
</dbReference>
<dbReference type="InterPro" id="IPR050266">
    <property type="entry name" value="AB_hydrolase_sf"/>
</dbReference>
<keyword evidence="3" id="KW-1185">Reference proteome</keyword>
<dbReference type="Proteomes" id="UP001148312">
    <property type="component" value="Unassembled WGS sequence"/>
</dbReference>
<reference evidence="2" key="1">
    <citation type="submission" date="2022-12" db="EMBL/GenBank/DDBJ databases">
        <authorList>
            <person name="Petersen C."/>
        </authorList>
    </citation>
    <scope>NUCLEOTIDE SEQUENCE</scope>
    <source>
        <strain evidence="2">IBT 30728</strain>
    </source>
</reference>
<dbReference type="GO" id="GO:0017000">
    <property type="term" value="P:antibiotic biosynthetic process"/>
    <property type="evidence" value="ECO:0007669"/>
    <property type="project" value="UniProtKB-ARBA"/>
</dbReference>
<dbReference type="EMBL" id="JAPWDQ010000012">
    <property type="protein sequence ID" value="KAJ5475165.1"/>
    <property type="molecule type" value="Genomic_DNA"/>
</dbReference>
<dbReference type="InterPro" id="IPR000639">
    <property type="entry name" value="Epox_hydrolase-like"/>
</dbReference>
<proteinExistence type="predicted"/>
<dbReference type="GeneID" id="81628081"/>
<dbReference type="SUPFAM" id="SSF53474">
    <property type="entry name" value="alpha/beta-Hydrolases"/>
    <property type="match status" value="1"/>
</dbReference>
<feature type="domain" description="AB hydrolase-1" evidence="1">
    <location>
        <begin position="34"/>
        <end position="147"/>
    </location>
</feature>
<sequence>MAFIAFPQHAKSLDLSTGHHYNYIHIQAPSQIKPTILFLHGFPSSSYDWRHQITHFQSSGYGIIAPDLLGYGGTSKPDAPEKYKAKLMTAEIIEILDHEHLNKVHGVAHDTGSLLLSRLANYHPERLLSCTFISVPYSKPGEHFDLDAINAMTKSVHGQEQFGYLKFFVRDDAGDIINQHVDSFIDILYPADVSLWNDHFGPLGALEAWLLADSRGPKAPYMTGDEREIHCQIMHGNYGSALKWYHALVNNLNVEDEKASELSAKLSVPVLMLAPAQSERENTAMDATACEEAALFSAKNMGANGHWLQLEARDEVNSALQEFWESF</sequence>
<dbReference type="InterPro" id="IPR029058">
    <property type="entry name" value="AB_hydrolase_fold"/>
</dbReference>
<dbReference type="GO" id="GO:0047372">
    <property type="term" value="F:monoacylglycerol lipase activity"/>
    <property type="evidence" value="ECO:0007669"/>
    <property type="project" value="TreeGrafter"/>
</dbReference>
<reference evidence="2" key="2">
    <citation type="journal article" date="2023" name="IMA Fungus">
        <title>Comparative genomic study of the Penicillium genus elucidates a diverse pangenome and 15 lateral gene transfer events.</title>
        <authorList>
            <person name="Petersen C."/>
            <person name="Sorensen T."/>
            <person name="Nielsen M.R."/>
            <person name="Sondergaard T.E."/>
            <person name="Sorensen J.L."/>
            <person name="Fitzpatrick D.A."/>
            <person name="Frisvad J.C."/>
            <person name="Nielsen K.L."/>
        </authorList>
    </citation>
    <scope>NUCLEOTIDE SEQUENCE</scope>
    <source>
        <strain evidence="2">IBT 30728</strain>
    </source>
</reference>
<dbReference type="Gene3D" id="3.40.50.1820">
    <property type="entry name" value="alpha/beta hydrolase"/>
    <property type="match status" value="1"/>
</dbReference>
<gene>
    <name evidence="2" type="ORF">N7539_008231</name>
</gene>
<dbReference type="PANTHER" id="PTHR43798:SF33">
    <property type="entry name" value="HYDROLASE, PUTATIVE (AFU_ORTHOLOGUE AFUA_2G14860)-RELATED"/>
    <property type="match status" value="1"/>
</dbReference>
<dbReference type="PANTHER" id="PTHR43798">
    <property type="entry name" value="MONOACYLGLYCEROL LIPASE"/>
    <property type="match status" value="1"/>
</dbReference>
<organism evidence="2 3">
    <name type="scientific">Penicillium diatomitis</name>
    <dbReference type="NCBI Taxonomy" id="2819901"/>
    <lineage>
        <taxon>Eukaryota</taxon>
        <taxon>Fungi</taxon>
        <taxon>Dikarya</taxon>
        <taxon>Ascomycota</taxon>
        <taxon>Pezizomycotina</taxon>
        <taxon>Eurotiomycetes</taxon>
        <taxon>Eurotiomycetidae</taxon>
        <taxon>Eurotiales</taxon>
        <taxon>Aspergillaceae</taxon>
        <taxon>Penicillium</taxon>
    </lineage>
</organism>
<evidence type="ECO:0000313" key="3">
    <source>
        <dbReference type="Proteomes" id="UP001148312"/>
    </source>
</evidence>
<protein>
    <recommendedName>
        <fullName evidence="1">AB hydrolase-1 domain-containing protein</fullName>
    </recommendedName>
</protein>
<dbReference type="RefSeq" id="XP_056786923.1">
    <property type="nucleotide sequence ID" value="XM_056937831.1"/>
</dbReference>
<name>A0A9X0BN02_9EURO</name>
<dbReference type="GO" id="GO:0016020">
    <property type="term" value="C:membrane"/>
    <property type="evidence" value="ECO:0007669"/>
    <property type="project" value="TreeGrafter"/>
</dbReference>
<dbReference type="Pfam" id="PF00561">
    <property type="entry name" value="Abhydrolase_1"/>
    <property type="match status" value="1"/>
</dbReference>
<dbReference type="InterPro" id="IPR000073">
    <property type="entry name" value="AB_hydrolase_1"/>
</dbReference>
<comment type="caution">
    <text evidence="2">The sequence shown here is derived from an EMBL/GenBank/DDBJ whole genome shotgun (WGS) entry which is preliminary data.</text>
</comment>
<dbReference type="GO" id="GO:0072330">
    <property type="term" value="P:monocarboxylic acid biosynthetic process"/>
    <property type="evidence" value="ECO:0007669"/>
    <property type="project" value="UniProtKB-ARBA"/>
</dbReference>
<dbReference type="AlphaFoldDB" id="A0A9X0BN02"/>
<dbReference type="GO" id="GO:0046464">
    <property type="term" value="P:acylglycerol catabolic process"/>
    <property type="evidence" value="ECO:0007669"/>
    <property type="project" value="TreeGrafter"/>
</dbReference>